<dbReference type="KEGG" id="eaj:Q3M24_12005"/>
<sequence length="97" mass="11258">MPEKISKSRFKLQALKYFGEIQEKGEELIITDHGKPVLKISPLPNKPQSVLEELRNSVLRYDDPLEPVAQDDWDVLMKKERFKTVTVPMSSKTLSFR</sequence>
<organism evidence="1">
    <name type="scientific">Candidatus Electrothrix aestuarii</name>
    <dbReference type="NCBI Taxonomy" id="3062594"/>
    <lineage>
        <taxon>Bacteria</taxon>
        <taxon>Pseudomonadati</taxon>
        <taxon>Thermodesulfobacteriota</taxon>
        <taxon>Desulfobulbia</taxon>
        <taxon>Desulfobulbales</taxon>
        <taxon>Desulfobulbaceae</taxon>
        <taxon>Candidatus Electrothrix</taxon>
    </lineage>
</organism>
<protein>
    <submittedName>
        <fullName evidence="1">Type II toxin-antitoxin system Phd/YefM family antitoxin</fullName>
    </submittedName>
</protein>
<reference evidence="1" key="2">
    <citation type="submission" date="2024-06" db="EMBL/GenBank/DDBJ databases">
        <authorList>
            <person name="Plum-Jensen L.E."/>
            <person name="Schramm A."/>
            <person name="Marshall I.P.G."/>
        </authorList>
    </citation>
    <scope>NUCLEOTIDE SEQUENCE</scope>
    <source>
        <strain evidence="1">Rat1</strain>
    </source>
</reference>
<proteinExistence type="predicted"/>
<dbReference type="EMBL" id="CP159373">
    <property type="protein sequence ID" value="XCN71044.1"/>
    <property type="molecule type" value="Genomic_DNA"/>
</dbReference>
<name>A0AAU8LPT6_9BACT</name>
<evidence type="ECO:0000313" key="1">
    <source>
        <dbReference type="EMBL" id="XCN71044.1"/>
    </source>
</evidence>
<reference evidence="1" key="1">
    <citation type="journal article" date="2024" name="Syst. Appl. Microbiol.">
        <title>First single-strain enrichments of Electrothrix cable bacteria, description of E. aestuarii sp. nov. and E. rattekaaiensis sp. nov., and proposal of a cable bacteria taxonomy following the rules of the SeqCode.</title>
        <authorList>
            <person name="Plum-Jensen L.E."/>
            <person name="Schramm A."/>
            <person name="Marshall I.P.G."/>
        </authorList>
    </citation>
    <scope>NUCLEOTIDE SEQUENCE</scope>
    <source>
        <strain evidence="1">Rat1</strain>
    </source>
</reference>
<accession>A0AAU8LPT6</accession>
<dbReference type="AlphaFoldDB" id="A0AAU8LPT6"/>
<gene>
    <name evidence="1" type="ORF">Q3M24_12005</name>
</gene>